<feature type="domain" description="Cobalamin adenosyltransferase-like" evidence="6">
    <location>
        <begin position="10"/>
        <end position="55"/>
    </location>
</feature>
<sequence length="278" mass="29006">MAKEIKKSNIYTKTGDQGTSSLYTGERRTKAHAIFNALGDVDELNSALGLARAYCVVPSTGSTGTTDSAAATCTTAVTGSGAESRKGQLVPLIEDIQCALLEIGSSIGTPRTWKAPQDESDTTPADQGVAAAGDDEEDPEEAAKRARMLASTAFDAEGVRLAALEHAIDLYDSLLPRLTNFILPSGGLASSHLHLARSICRRAERAVVPLLQSGAGEKSVGKYLNRLSDFLFVAARFAAQQDGQTEVVFRAAAAAATAAATTATAAAGKREPHERSLA</sequence>
<keyword evidence="1 4" id="KW-0808">Transferase</keyword>
<dbReference type="SUPFAM" id="SSF89028">
    <property type="entry name" value="Cobalamin adenosyltransferase-like"/>
    <property type="match status" value="2"/>
</dbReference>
<dbReference type="EMBL" id="KE346376">
    <property type="protein sequence ID" value="KJE97989.1"/>
    <property type="molecule type" value="Genomic_DNA"/>
</dbReference>
<evidence type="ECO:0000256" key="1">
    <source>
        <dbReference type="ARBA" id="ARBA00022679"/>
    </source>
</evidence>
<dbReference type="STRING" id="595528.A0A0D2X5K9"/>
<dbReference type="InterPro" id="IPR016030">
    <property type="entry name" value="CblAdoTrfase-like"/>
</dbReference>
<gene>
    <name evidence="7" type="ORF">CAOG_008048</name>
</gene>
<accession>A0A0D2X5K9</accession>
<keyword evidence="8" id="KW-1185">Reference proteome</keyword>
<evidence type="ECO:0000259" key="6">
    <source>
        <dbReference type="Pfam" id="PF01923"/>
    </source>
</evidence>
<evidence type="ECO:0000313" key="8">
    <source>
        <dbReference type="Proteomes" id="UP000008743"/>
    </source>
</evidence>
<evidence type="ECO:0000256" key="2">
    <source>
        <dbReference type="ARBA" id="ARBA00022741"/>
    </source>
</evidence>
<name>A0A0D2X5K9_CAPO3</name>
<organism evidence="7 8">
    <name type="scientific">Capsaspora owczarzaki (strain ATCC 30864)</name>
    <dbReference type="NCBI Taxonomy" id="595528"/>
    <lineage>
        <taxon>Eukaryota</taxon>
        <taxon>Filasterea</taxon>
        <taxon>Capsaspora</taxon>
    </lineage>
</organism>
<evidence type="ECO:0000256" key="4">
    <source>
        <dbReference type="RuleBase" id="RU366026"/>
    </source>
</evidence>
<dbReference type="GO" id="GO:0008817">
    <property type="term" value="F:corrinoid adenosyltransferase activity"/>
    <property type="evidence" value="ECO:0007669"/>
    <property type="project" value="TreeGrafter"/>
</dbReference>
<keyword evidence="3 4" id="KW-0067">ATP-binding</keyword>
<dbReference type="PANTHER" id="PTHR12213">
    <property type="entry name" value="CORRINOID ADENOSYLTRANSFERASE"/>
    <property type="match status" value="1"/>
</dbReference>
<feature type="domain" description="Cobalamin adenosyltransferase-like" evidence="6">
    <location>
        <begin position="63"/>
        <end position="238"/>
    </location>
</feature>
<feature type="region of interest" description="Disordered" evidence="5">
    <location>
        <begin position="110"/>
        <end position="143"/>
    </location>
</feature>
<reference evidence="8" key="1">
    <citation type="submission" date="2011-02" db="EMBL/GenBank/DDBJ databases">
        <title>The Genome Sequence of Capsaspora owczarzaki ATCC 30864.</title>
        <authorList>
            <person name="Russ C."/>
            <person name="Cuomo C."/>
            <person name="Burger G."/>
            <person name="Gray M.W."/>
            <person name="Holland P.W.H."/>
            <person name="King N."/>
            <person name="Lang F.B.F."/>
            <person name="Roger A.J."/>
            <person name="Ruiz-Trillo I."/>
            <person name="Young S.K."/>
            <person name="Zeng Q."/>
            <person name="Gargeya S."/>
            <person name="Alvarado L."/>
            <person name="Berlin A."/>
            <person name="Chapman S.B."/>
            <person name="Chen Z."/>
            <person name="Freedman E."/>
            <person name="Gellesch M."/>
            <person name="Goldberg J."/>
            <person name="Griggs A."/>
            <person name="Gujja S."/>
            <person name="Heilman E."/>
            <person name="Heiman D."/>
            <person name="Howarth C."/>
            <person name="Mehta T."/>
            <person name="Neiman D."/>
            <person name="Pearson M."/>
            <person name="Roberts A."/>
            <person name="Saif S."/>
            <person name="Shea T."/>
            <person name="Shenoy N."/>
            <person name="Sisk P."/>
            <person name="Stolte C."/>
            <person name="Sykes S."/>
            <person name="White J."/>
            <person name="Yandava C."/>
            <person name="Haas B."/>
            <person name="Nusbaum C."/>
            <person name="Birren B."/>
        </authorList>
    </citation>
    <scope>NUCLEOTIDE SEQUENCE</scope>
    <source>
        <strain evidence="8">ATCC 30864</strain>
    </source>
</reference>
<protein>
    <submittedName>
        <fullName evidence="7">Cobalamin adenosyltransferase</fullName>
    </submittedName>
</protein>
<dbReference type="GO" id="GO:0005524">
    <property type="term" value="F:ATP binding"/>
    <property type="evidence" value="ECO:0007669"/>
    <property type="project" value="UniProtKB-UniRule"/>
</dbReference>
<dbReference type="OrthoDB" id="549173at2759"/>
<dbReference type="AlphaFoldDB" id="A0A0D2X5K9"/>
<comment type="similarity">
    <text evidence="4">Belongs to the Cob(I)alamin adenosyltransferase family.</text>
</comment>
<evidence type="ECO:0000313" key="7">
    <source>
        <dbReference type="EMBL" id="KJE97989.1"/>
    </source>
</evidence>
<dbReference type="Gene3D" id="1.20.1200.10">
    <property type="entry name" value="Cobalamin adenosyltransferase-like"/>
    <property type="match status" value="1"/>
</dbReference>
<dbReference type="InterPro" id="IPR036451">
    <property type="entry name" value="CblAdoTrfase-like_sf"/>
</dbReference>
<dbReference type="PhylomeDB" id="A0A0D2X5K9"/>
<dbReference type="InterPro" id="IPR029499">
    <property type="entry name" value="PduO-typ"/>
</dbReference>
<evidence type="ECO:0000256" key="5">
    <source>
        <dbReference type="SAM" id="MobiDB-lite"/>
    </source>
</evidence>
<proteinExistence type="inferred from homology"/>
<evidence type="ECO:0000256" key="3">
    <source>
        <dbReference type="ARBA" id="ARBA00022840"/>
    </source>
</evidence>
<keyword evidence="2 4" id="KW-0547">Nucleotide-binding</keyword>
<dbReference type="Proteomes" id="UP000008743">
    <property type="component" value="Unassembled WGS sequence"/>
</dbReference>
<dbReference type="PANTHER" id="PTHR12213:SF0">
    <property type="entry name" value="CORRINOID ADENOSYLTRANSFERASE MMAB"/>
    <property type="match status" value="1"/>
</dbReference>
<dbReference type="Pfam" id="PF01923">
    <property type="entry name" value="Cob_adeno_trans"/>
    <property type="match status" value="2"/>
</dbReference>
<dbReference type="eggNOG" id="ENOG502QS64">
    <property type="taxonomic scope" value="Eukaryota"/>
</dbReference>
<dbReference type="RefSeq" id="XP_004342649.2">
    <property type="nucleotide sequence ID" value="XM_004342600.2"/>
</dbReference>
<dbReference type="InParanoid" id="A0A0D2X5K9"/>